<gene>
    <name evidence="1" type="ORF">IM811_012213</name>
</gene>
<dbReference type="Proteomes" id="UP000616885">
    <property type="component" value="Unassembled WGS sequence"/>
</dbReference>
<dbReference type="EMBL" id="JADCTT010000004">
    <property type="protein sequence ID" value="KAF9753455.1"/>
    <property type="molecule type" value="Genomic_DNA"/>
</dbReference>
<proteinExistence type="predicted"/>
<protein>
    <submittedName>
        <fullName evidence="1">Uncharacterized protein</fullName>
    </submittedName>
</protein>
<sequence length="184" mass="20327">MPLVPVCQNHFNNQLGLASMNLQEQKGGDDDETAFFCRWRYPSWGRPLHGYLDGKPATLAAHTLLTPPNKGNTPGDASSHTFRRVRGVNLPLAASLTPVELVGGTCPTLCLQLAAEKSSEAWELFAWTPRHSDQVPSTALPGLRRFLRHATCSRIIAQFSSRPSRLPANRNGGHDSDIWMAHHR</sequence>
<comment type="caution">
    <text evidence="1">The sequence shown here is derived from an EMBL/GenBank/DDBJ whole genome shotgun (WGS) entry which is preliminary data.</text>
</comment>
<accession>A0A8H7TR24</accession>
<evidence type="ECO:0000313" key="2">
    <source>
        <dbReference type="Proteomes" id="UP000616885"/>
    </source>
</evidence>
<dbReference type="AlphaFoldDB" id="A0A8H7TR24"/>
<organism evidence="1 2">
    <name type="scientific">Bionectria ochroleuca</name>
    <name type="common">Gliocladium roseum</name>
    <dbReference type="NCBI Taxonomy" id="29856"/>
    <lineage>
        <taxon>Eukaryota</taxon>
        <taxon>Fungi</taxon>
        <taxon>Dikarya</taxon>
        <taxon>Ascomycota</taxon>
        <taxon>Pezizomycotina</taxon>
        <taxon>Sordariomycetes</taxon>
        <taxon>Hypocreomycetidae</taxon>
        <taxon>Hypocreales</taxon>
        <taxon>Bionectriaceae</taxon>
        <taxon>Clonostachys</taxon>
    </lineage>
</organism>
<reference evidence="1" key="1">
    <citation type="submission" date="2020-10" db="EMBL/GenBank/DDBJ databases">
        <title>High-Quality Genome Resource of Clonostachys rosea strain S41 by Oxford Nanopore Long-Read Sequencing.</title>
        <authorList>
            <person name="Wang H."/>
        </authorList>
    </citation>
    <scope>NUCLEOTIDE SEQUENCE</scope>
    <source>
        <strain evidence="1">S41</strain>
    </source>
</reference>
<evidence type="ECO:0000313" key="1">
    <source>
        <dbReference type="EMBL" id="KAF9753455.1"/>
    </source>
</evidence>
<name>A0A8H7TR24_BIOOC</name>